<keyword evidence="17 19" id="KW-0406">Ion transport</keyword>
<comment type="cofactor">
    <cofactor evidence="19 21">
        <name>heme c</name>
        <dbReference type="ChEBI" id="CHEBI:61717"/>
    </cofactor>
    <text evidence="19 21">Binds 2 heme C groups per subunit.</text>
</comment>
<dbReference type="PRINTS" id="PR00605">
    <property type="entry name" value="CYTCHROMECIC"/>
</dbReference>
<evidence type="ECO:0000256" key="6">
    <source>
        <dbReference type="ARBA" id="ARBA00022519"/>
    </source>
</evidence>
<keyword evidence="10 19" id="KW-0479">Metal-binding</keyword>
<proteinExistence type="inferred from homology"/>
<feature type="domain" description="Cytochrome c" evidence="23">
    <location>
        <begin position="240"/>
        <end position="320"/>
    </location>
</feature>
<dbReference type="PANTHER" id="PTHR33751">
    <property type="entry name" value="CBB3-TYPE CYTOCHROME C OXIDASE SUBUNIT FIXP"/>
    <property type="match status" value="1"/>
</dbReference>
<dbReference type="SUPFAM" id="SSF46626">
    <property type="entry name" value="Cytochrome c"/>
    <property type="match status" value="2"/>
</dbReference>
<evidence type="ECO:0000256" key="22">
    <source>
        <dbReference type="SAM" id="Phobius"/>
    </source>
</evidence>
<keyword evidence="4 19" id="KW-0813">Transport</keyword>
<evidence type="ECO:0000256" key="16">
    <source>
        <dbReference type="ARBA" id="ARBA00023004"/>
    </source>
</evidence>
<evidence type="ECO:0000256" key="1">
    <source>
        <dbReference type="ARBA" id="ARBA00004533"/>
    </source>
</evidence>
<dbReference type="GO" id="GO:0006119">
    <property type="term" value="P:oxidative phosphorylation"/>
    <property type="evidence" value="ECO:0007669"/>
    <property type="project" value="UniProtKB-UniPathway"/>
</dbReference>
<dbReference type="Gene3D" id="1.10.760.10">
    <property type="entry name" value="Cytochrome c-like domain"/>
    <property type="match status" value="2"/>
</dbReference>
<dbReference type="PIRSF" id="PIRSF000006">
    <property type="entry name" value="Cbb3-Cox_fixP"/>
    <property type="match status" value="1"/>
</dbReference>
<comment type="caution">
    <text evidence="24">The sequence shown here is derived from an EMBL/GenBank/DDBJ whole genome shotgun (WGS) entry which is preliminary data.</text>
</comment>
<feature type="binding site" description="axial binding residue" evidence="20">
    <location>
        <position position="210"/>
    </location>
    <ligand>
        <name>heme c</name>
        <dbReference type="ChEBI" id="CHEBI:61717"/>
        <label>2</label>
    </ligand>
    <ligandPart>
        <name>Fe</name>
        <dbReference type="ChEBI" id="CHEBI:18248"/>
    </ligandPart>
</feature>
<dbReference type="GO" id="GO:0005506">
    <property type="term" value="F:iron ion binding"/>
    <property type="evidence" value="ECO:0007669"/>
    <property type="project" value="InterPro"/>
</dbReference>
<feature type="transmembrane region" description="Helical" evidence="22">
    <location>
        <begin position="60"/>
        <end position="79"/>
    </location>
</feature>
<protein>
    <recommendedName>
        <fullName evidence="19">Cbb3-type cytochrome c oxidase subunit</fullName>
    </recommendedName>
</protein>
<keyword evidence="11" id="KW-0677">Repeat</keyword>
<comment type="subunit">
    <text evidence="19">Component of the cbb3-type cytochrome c oxidase.</text>
</comment>
<feature type="binding site" description="axial binding residue" evidence="20">
    <location>
        <position position="171"/>
    </location>
    <ligand>
        <name>heme c</name>
        <dbReference type="ChEBI" id="CHEBI:61717"/>
        <label>1</label>
    </ligand>
    <ligandPart>
        <name>Fe</name>
        <dbReference type="ChEBI" id="CHEBI:18248"/>
    </ligandPart>
</feature>
<dbReference type="GO" id="GO:1902600">
    <property type="term" value="P:proton transmembrane transport"/>
    <property type="evidence" value="ECO:0007669"/>
    <property type="project" value="UniProtKB-KW"/>
</dbReference>
<feature type="binding site" description="covalent" evidence="21">
    <location>
        <position position="170"/>
    </location>
    <ligand>
        <name>heme c</name>
        <dbReference type="ChEBI" id="CHEBI:61717"/>
        <label>1</label>
    </ligand>
</feature>
<dbReference type="InterPro" id="IPR036909">
    <property type="entry name" value="Cyt_c-like_dom_sf"/>
</dbReference>
<evidence type="ECO:0000256" key="17">
    <source>
        <dbReference type="ARBA" id="ARBA00023065"/>
    </source>
</evidence>
<feature type="binding site" description="axial binding residue" evidence="20">
    <location>
        <position position="297"/>
    </location>
    <ligand>
        <name>heme c</name>
        <dbReference type="ChEBI" id="CHEBI:61717"/>
        <label>1</label>
    </ligand>
    <ligandPart>
        <name>Fe</name>
        <dbReference type="ChEBI" id="CHEBI:18248"/>
    </ligandPart>
</feature>
<dbReference type="Pfam" id="PF13442">
    <property type="entry name" value="Cytochrome_CBB3"/>
    <property type="match status" value="2"/>
</dbReference>
<gene>
    <name evidence="24" type="primary">ccoP</name>
    <name evidence="24" type="ORF">DBZ36_06115</name>
</gene>
<evidence type="ECO:0000256" key="13">
    <source>
        <dbReference type="ARBA" id="ARBA00022982"/>
    </source>
</evidence>
<evidence type="ECO:0000256" key="14">
    <source>
        <dbReference type="ARBA" id="ARBA00022989"/>
    </source>
</evidence>
<dbReference type="Proteomes" id="UP000286482">
    <property type="component" value="Unassembled WGS sequence"/>
</dbReference>
<comment type="function">
    <text evidence="19">C-type cytochrome. Part of the cbb3-type cytochrome c oxidase complex.</text>
</comment>
<comment type="subcellular location">
    <subcellularLocation>
        <location evidence="1 19">Cell inner membrane</location>
    </subcellularLocation>
</comment>
<evidence type="ECO:0000256" key="12">
    <source>
        <dbReference type="ARBA" id="ARBA00022781"/>
    </source>
</evidence>
<dbReference type="NCBIfam" id="TIGR00782">
    <property type="entry name" value="ccoP"/>
    <property type="match status" value="1"/>
</dbReference>
<feature type="transmembrane region" description="Helical" evidence="22">
    <location>
        <begin position="7"/>
        <end position="26"/>
    </location>
</feature>
<feature type="binding site" description="covalent" evidence="21">
    <location>
        <position position="167"/>
    </location>
    <ligand>
        <name>heme c</name>
        <dbReference type="ChEBI" id="CHEBI:61717"/>
        <label>1</label>
    </ligand>
</feature>
<keyword evidence="7 19" id="KW-0349">Heme</keyword>
<dbReference type="PANTHER" id="PTHR33751:SF1">
    <property type="entry name" value="CBB3-TYPE CYTOCHROME C OXIDASE SUBUNIT FIXP"/>
    <property type="match status" value="1"/>
</dbReference>
<accession>A0A420EIB7</accession>
<feature type="domain" description="Cytochrome c" evidence="23">
    <location>
        <begin position="154"/>
        <end position="233"/>
    </location>
</feature>
<evidence type="ECO:0000256" key="8">
    <source>
        <dbReference type="ARBA" id="ARBA00022660"/>
    </source>
</evidence>
<dbReference type="Gene3D" id="6.10.280.130">
    <property type="match status" value="1"/>
</dbReference>
<evidence type="ECO:0000256" key="9">
    <source>
        <dbReference type="ARBA" id="ARBA00022692"/>
    </source>
</evidence>
<dbReference type="AlphaFoldDB" id="A0A420EIB7"/>
<evidence type="ECO:0000256" key="7">
    <source>
        <dbReference type="ARBA" id="ARBA00022617"/>
    </source>
</evidence>
<dbReference type="RefSeq" id="WP_120354477.1">
    <property type="nucleotide sequence ID" value="NZ_RAQO01000004.1"/>
</dbReference>
<dbReference type="InterPro" id="IPR008168">
    <property type="entry name" value="Cyt_C_IC"/>
</dbReference>
<dbReference type="GO" id="GO:0009055">
    <property type="term" value="F:electron transfer activity"/>
    <property type="evidence" value="ECO:0007669"/>
    <property type="project" value="InterPro"/>
</dbReference>
<dbReference type="GO" id="GO:0005886">
    <property type="term" value="C:plasma membrane"/>
    <property type="evidence" value="ECO:0007669"/>
    <property type="project" value="UniProtKB-SubCell"/>
</dbReference>
<feature type="binding site" description="covalent" evidence="21">
    <location>
        <position position="255"/>
    </location>
    <ligand>
        <name>heme c</name>
        <dbReference type="ChEBI" id="CHEBI:61717"/>
        <label>2</label>
    </ligand>
</feature>
<evidence type="ECO:0000256" key="11">
    <source>
        <dbReference type="ARBA" id="ARBA00022737"/>
    </source>
</evidence>
<feature type="binding site" description="axial binding residue" evidence="20">
    <location>
        <position position="256"/>
    </location>
    <ligand>
        <name>heme c</name>
        <dbReference type="ChEBI" id="CHEBI:61717"/>
        <label>2</label>
    </ligand>
    <ligandPart>
        <name>Fe</name>
        <dbReference type="ChEBI" id="CHEBI:18248"/>
    </ligandPart>
</feature>
<keyword evidence="14 22" id="KW-1133">Transmembrane helix</keyword>
<dbReference type="Pfam" id="PF14715">
    <property type="entry name" value="FixP_N"/>
    <property type="match status" value="1"/>
</dbReference>
<organism evidence="24 25">
    <name type="scientific">Alginatibacterium sediminis</name>
    <dbReference type="NCBI Taxonomy" id="2164068"/>
    <lineage>
        <taxon>Bacteria</taxon>
        <taxon>Pseudomonadati</taxon>
        <taxon>Pseudomonadota</taxon>
        <taxon>Gammaproteobacteria</taxon>
        <taxon>Alteromonadales</taxon>
        <taxon>Alteromonadaceae</taxon>
        <taxon>Alginatibacterium</taxon>
    </lineage>
</organism>
<dbReference type="PROSITE" id="PS51007">
    <property type="entry name" value="CYTC"/>
    <property type="match status" value="2"/>
</dbReference>
<keyword evidence="9 22" id="KW-0812">Transmembrane</keyword>
<reference evidence="24 25" key="1">
    <citation type="submission" date="2018-09" db="EMBL/GenBank/DDBJ databases">
        <authorList>
            <person name="Wang Z."/>
        </authorList>
    </citation>
    <scope>NUCLEOTIDE SEQUENCE [LARGE SCALE GENOMIC DNA]</scope>
    <source>
        <strain evidence="24 25">ALS 81</strain>
    </source>
</reference>
<evidence type="ECO:0000256" key="4">
    <source>
        <dbReference type="ARBA" id="ARBA00022448"/>
    </source>
</evidence>
<evidence type="ECO:0000259" key="23">
    <source>
        <dbReference type="PROSITE" id="PS51007"/>
    </source>
</evidence>
<dbReference type="EMBL" id="RAQO01000004">
    <property type="protein sequence ID" value="RKF20471.1"/>
    <property type="molecule type" value="Genomic_DNA"/>
</dbReference>
<keyword evidence="18 19" id="KW-0472">Membrane</keyword>
<keyword evidence="6 19" id="KW-0997">Cell inner membrane</keyword>
<comment type="similarity">
    <text evidence="3 19">Belongs to the CcoP / FixP family.</text>
</comment>
<comment type="pathway">
    <text evidence="2 19">Energy metabolism; oxidative phosphorylation.</text>
</comment>
<evidence type="ECO:0000256" key="2">
    <source>
        <dbReference type="ARBA" id="ARBA00004673"/>
    </source>
</evidence>
<dbReference type="InterPro" id="IPR004678">
    <property type="entry name" value="Cyt_c_oxidase_cbb3_su3"/>
</dbReference>
<evidence type="ECO:0000256" key="5">
    <source>
        <dbReference type="ARBA" id="ARBA00022475"/>
    </source>
</evidence>
<dbReference type="InterPro" id="IPR038414">
    <property type="entry name" value="CcoP_N_sf"/>
</dbReference>
<feature type="binding site" description="covalent" evidence="21">
    <location>
        <position position="252"/>
    </location>
    <ligand>
        <name>heme c</name>
        <dbReference type="ChEBI" id="CHEBI:61717"/>
        <label>2</label>
    </ligand>
</feature>
<keyword evidence="15 19" id="KW-0560">Oxidoreductase</keyword>
<evidence type="ECO:0000256" key="21">
    <source>
        <dbReference type="PIRSR" id="PIRSR000006-2"/>
    </source>
</evidence>
<keyword evidence="5 19" id="KW-1003">Cell membrane</keyword>
<evidence type="ECO:0000256" key="18">
    <source>
        <dbReference type="ARBA" id="ARBA00023136"/>
    </source>
</evidence>
<dbReference type="OrthoDB" id="9811281at2"/>
<dbReference type="InterPro" id="IPR032858">
    <property type="entry name" value="CcoP_N"/>
</dbReference>
<dbReference type="UniPathway" id="UPA00705"/>
<name>A0A420EIB7_9ALTE</name>
<evidence type="ECO:0000256" key="3">
    <source>
        <dbReference type="ARBA" id="ARBA00006113"/>
    </source>
</evidence>
<keyword evidence="25" id="KW-1185">Reference proteome</keyword>
<dbReference type="InterPro" id="IPR009056">
    <property type="entry name" value="Cyt_c-like_dom"/>
</dbReference>
<evidence type="ECO:0000313" key="24">
    <source>
        <dbReference type="EMBL" id="RKF20471.1"/>
    </source>
</evidence>
<evidence type="ECO:0000256" key="15">
    <source>
        <dbReference type="ARBA" id="ARBA00023002"/>
    </source>
</evidence>
<evidence type="ECO:0000313" key="25">
    <source>
        <dbReference type="Proteomes" id="UP000286482"/>
    </source>
</evidence>
<keyword evidence="12 19" id="KW-0375">Hydrogen ion transport</keyword>
<sequence length="323" mass="35037">MSSFLSIMVTVITLGSIVGCILLLRATNKNKTGVDEGASMGHTFDGIEELNNPLPKWWTYMFYITIVYGLGYLALYPGLGNFPGLSGWKSSEQGIKSIAEKDQRIEAYADKAVANQYLSEVAHAEERFGEVFRSIAYQSDGNYRPIEELATDEDALKIGQRLYLQNCSQCHGATARGSTGFPNLTDNDWLYGGTPEAIKTTLMNGRAGQMPAWIDVLGADGVKEVTSHVLRLSGRKVNTLEAEAGAAKFAVCAACHAADGTGNEALGAPNLTNNIWLYGGSRKAVEETLTYGRAGVMPAWKDILGEDKIHVISAYVYSLSQEK</sequence>
<keyword evidence="8 19" id="KW-0679">Respiratory chain</keyword>
<evidence type="ECO:0000256" key="19">
    <source>
        <dbReference type="PIRNR" id="PIRNR000006"/>
    </source>
</evidence>
<evidence type="ECO:0000256" key="10">
    <source>
        <dbReference type="ARBA" id="ARBA00022723"/>
    </source>
</evidence>
<dbReference type="GO" id="GO:0016491">
    <property type="term" value="F:oxidoreductase activity"/>
    <property type="evidence" value="ECO:0007669"/>
    <property type="project" value="UniProtKB-KW"/>
</dbReference>
<keyword evidence="13 19" id="KW-0249">Electron transport</keyword>
<dbReference type="GO" id="GO:0020037">
    <property type="term" value="F:heme binding"/>
    <property type="evidence" value="ECO:0007669"/>
    <property type="project" value="InterPro"/>
</dbReference>
<dbReference type="InterPro" id="IPR050597">
    <property type="entry name" value="Cytochrome_c_Oxidase_Subunit"/>
</dbReference>
<keyword evidence="16 19" id="KW-0408">Iron</keyword>
<evidence type="ECO:0000256" key="20">
    <source>
        <dbReference type="PIRSR" id="PIRSR000006-1"/>
    </source>
</evidence>